<organism evidence="2">
    <name type="scientific">Oryza barthii</name>
    <dbReference type="NCBI Taxonomy" id="65489"/>
    <lineage>
        <taxon>Eukaryota</taxon>
        <taxon>Viridiplantae</taxon>
        <taxon>Streptophyta</taxon>
        <taxon>Embryophyta</taxon>
        <taxon>Tracheophyta</taxon>
        <taxon>Spermatophyta</taxon>
        <taxon>Magnoliopsida</taxon>
        <taxon>Liliopsida</taxon>
        <taxon>Poales</taxon>
        <taxon>Poaceae</taxon>
        <taxon>BOP clade</taxon>
        <taxon>Oryzoideae</taxon>
        <taxon>Oryzeae</taxon>
        <taxon>Oryzinae</taxon>
        <taxon>Oryza</taxon>
    </lineage>
</organism>
<feature type="region of interest" description="Disordered" evidence="1">
    <location>
        <begin position="21"/>
        <end position="59"/>
    </location>
</feature>
<dbReference type="HOGENOM" id="CLU_2964526_0_0_1"/>
<evidence type="ECO:0000313" key="3">
    <source>
        <dbReference type="Proteomes" id="UP000026960"/>
    </source>
</evidence>
<name>A0A0D3G6E6_9ORYZ</name>
<keyword evidence="3" id="KW-1185">Reference proteome</keyword>
<feature type="compositionally biased region" description="Basic residues" evidence="1">
    <location>
        <begin position="46"/>
        <end position="59"/>
    </location>
</feature>
<dbReference type="Proteomes" id="UP000026960">
    <property type="component" value="Chromosome 5"/>
</dbReference>
<evidence type="ECO:0000313" key="2">
    <source>
        <dbReference type="EnsemblPlants" id="OBART05G12770.1"/>
    </source>
</evidence>
<proteinExistence type="predicted"/>
<dbReference type="AlphaFoldDB" id="A0A0D3G6E6"/>
<dbReference type="PaxDb" id="65489-OBART05G12770.1"/>
<dbReference type="EnsemblPlants" id="OBART05G12770.1">
    <property type="protein sequence ID" value="OBART05G12770.1"/>
    <property type="gene ID" value="OBART05G12770"/>
</dbReference>
<reference evidence="2" key="1">
    <citation type="journal article" date="2009" name="Rice">
        <title>De Novo Next Generation Sequencing of Plant Genomes.</title>
        <authorList>
            <person name="Rounsley S."/>
            <person name="Marri P.R."/>
            <person name="Yu Y."/>
            <person name="He R."/>
            <person name="Sisneros N."/>
            <person name="Goicoechea J.L."/>
            <person name="Lee S.J."/>
            <person name="Angelova A."/>
            <person name="Kudrna D."/>
            <person name="Luo M."/>
            <person name="Affourtit J."/>
            <person name="Desany B."/>
            <person name="Knight J."/>
            <person name="Niazi F."/>
            <person name="Egholm M."/>
            <person name="Wing R.A."/>
        </authorList>
    </citation>
    <scope>NUCLEOTIDE SEQUENCE [LARGE SCALE GENOMIC DNA]</scope>
    <source>
        <strain evidence="2">cv. IRGC 105608</strain>
    </source>
</reference>
<protein>
    <submittedName>
        <fullName evidence="2">Uncharacterized protein</fullName>
    </submittedName>
</protein>
<reference evidence="2" key="2">
    <citation type="submission" date="2015-03" db="UniProtKB">
        <authorList>
            <consortium name="EnsemblPlants"/>
        </authorList>
    </citation>
    <scope>IDENTIFICATION</scope>
</reference>
<evidence type="ECO:0000256" key="1">
    <source>
        <dbReference type="SAM" id="MobiDB-lite"/>
    </source>
</evidence>
<sequence>MGACRRYAGVAKVLVVMPRAGVGNTQTTWRDPQQPWPQPPRSNRAPPHHRWRWRRLSRG</sequence>
<dbReference type="Gramene" id="OBART05G12770.1">
    <property type="protein sequence ID" value="OBART05G12770.1"/>
    <property type="gene ID" value="OBART05G12770"/>
</dbReference>
<accession>A0A0D3G6E6</accession>